<proteinExistence type="inferred from homology"/>
<dbReference type="PANTHER" id="PTHR10110">
    <property type="entry name" value="SODIUM/HYDROGEN EXCHANGER"/>
    <property type="match status" value="1"/>
</dbReference>
<keyword evidence="2 10" id="KW-0813">Transport</keyword>
<dbReference type="KEGG" id="dpf:ON006_07440"/>
<evidence type="ECO:0000256" key="4">
    <source>
        <dbReference type="ARBA" id="ARBA00022692"/>
    </source>
</evidence>
<dbReference type="EMBL" id="CP112998">
    <property type="protein sequence ID" value="WAC13783.1"/>
    <property type="molecule type" value="Genomic_DNA"/>
</dbReference>
<dbReference type="AlphaFoldDB" id="A0A9E8NEF4"/>
<dbReference type="RefSeq" id="WP_244819109.1">
    <property type="nucleotide sequence ID" value="NZ_CP112998.1"/>
</dbReference>
<evidence type="ECO:0000256" key="7">
    <source>
        <dbReference type="ARBA" id="ARBA00023065"/>
    </source>
</evidence>
<name>A0A9E8NEF4_9BACT</name>
<feature type="transmembrane region" description="Helical" evidence="10">
    <location>
        <begin position="6"/>
        <end position="22"/>
    </location>
</feature>
<dbReference type="PANTHER" id="PTHR10110:SF86">
    <property type="entry name" value="SODIUM_HYDROGEN EXCHANGER 7"/>
    <property type="match status" value="1"/>
</dbReference>
<keyword evidence="6 10" id="KW-0915">Sodium</keyword>
<keyword evidence="3 10" id="KW-1003">Cell membrane</keyword>
<evidence type="ECO:0000256" key="3">
    <source>
        <dbReference type="ARBA" id="ARBA00022475"/>
    </source>
</evidence>
<dbReference type="InterPro" id="IPR004705">
    <property type="entry name" value="Cation/H_exchanger_CPA1_bac"/>
</dbReference>
<keyword evidence="9 10" id="KW-0739">Sodium transport</keyword>
<dbReference type="NCBIfam" id="TIGR00831">
    <property type="entry name" value="a_cpa1"/>
    <property type="match status" value="1"/>
</dbReference>
<keyword evidence="7 10" id="KW-0406">Ion transport</keyword>
<dbReference type="Gene3D" id="6.10.140.1330">
    <property type="match status" value="1"/>
</dbReference>
<comment type="function">
    <text evidence="10">Na(+)/H(+) antiporter that extrudes sodium in exchange for external protons.</text>
</comment>
<evidence type="ECO:0000256" key="6">
    <source>
        <dbReference type="ARBA" id="ARBA00023053"/>
    </source>
</evidence>
<evidence type="ECO:0000256" key="10">
    <source>
        <dbReference type="RuleBase" id="RU366002"/>
    </source>
</evidence>
<dbReference type="Pfam" id="PF00999">
    <property type="entry name" value="Na_H_Exchanger"/>
    <property type="match status" value="1"/>
</dbReference>
<dbReference type="GO" id="GO:0005886">
    <property type="term" value="C:plasma membrane"/>
    <property type="evidence" value="ECO:0007669"/>
    <property type="project" value="UniProtKB-SubCell"/>
</dbReference>
<dbReference type="InterPro" id="IPR006153">
    <property type="entry name" value="Cation/H_exchanger_TM"/>
</dbReference>
<feature type="transmembrane region" description="Helical" evidence="10">
    <location>
        <begin position="29"/>
        <end position="49"/>
    </location>
</feature>
<feature type="transmembrane region" description="Helical" evidence="10">
    <location>
        <begin position="383"/>
        <end position="406"/>
    </location>
</feature>
<reference evidence="12" key="1">
    <citation type="submission" date="2022-11" db="EMBL/GenBank/DDBJ databases">
        <title>Dyadobacter pollutisoli sp. nov., isolated from plastic dumped soil.</title>
        <authorList>
            <person name="Kim J.M."/>
            <person name="Kim K.R."/>
            <person name="Lee J.K."/>
            <person name="Hao L."/>
            <person name="Jeon C.O."/>
        </authorList>
    </citation>
    <scope>NUCLEOTIDE SEQUENCE</scope>
    <source>
        <strain evidence="12">U1</strain>
    </source>
</reference>
<dbReference type="GO" id="GO:0098719">
    <property type="term" value="P:sodium ion import across plasma membrane"/>
    <property type="evidence" value="ECO:0007669"/>
    <property type="project" value="TreeGrafter"/>
</dbReference>
<keyword evidence="10" id="KW-0050">Antiport</keyword>
<keyword evidence="8 10" id="KW-0472">Membrane</keyword>
<evidence type="ECO:0000259" key="11">
    <source>
        <dbReference type="Pfam" id="PF00999"/>
    </source>
</evidence>
<evidence type="ECO:0000256" key="5">
    <source>
        <dbReference type="ARBA" id="ARBA00022989"/>
    </source>
</evidence>
<feature type="transmembrane region" description="Helical" evidence="10">
    <location>
        <begin position="156"/>
        <end position="176"/>
    </location>
</feature>
<dbReference type="GO" id="GO:0051453">
    <property type="term" value="P:regulation of intracellular pH"/>
    <property type="evidence" value="ECO:0007669"/>
    <property type="project" value="TreeGrafter"/>
</dbReference>
<feature type="domain" description="Cation/H+ exchanger transmembrane" evidence="11">
    <location>
        <begin position="13"/>
        <end position="408"/>
    </location>
</feature>
<evidence type="ECO:0000256" key="9">
    <source>
        <dbReference type="ARBA" id="ARBA00023201"/>
    </source>
</evidence>
<keyword evidence="13" id="KW-1185">Reference proteome</keyword>
<keyword evidence="4 10" id="KW-0812">Transmembrane</keyword>
<feature type="transmembrane region" description="Helical" evidence="10">
    <location>
        <begin position="348"/>
        <end position="371"/>
    </location>
</feature>
<feature type="transmembrane region" description="Helical" evidence="10">
    <location>
        <begin position="83"/>
        <end position="103"/>
    </location>
</feature>
<evidence type="ECO:0000313" key="12">
    <source>
        <dbReference type="EMBL" id="WAC13783.1"/>
    </source>
</evidence>
<dbReference type="InterPro" id="IPR018422">
    <property type="entry name" value="Cation/H_exchanger_CPA1"/>
</dbReference>
<comment type="subcellular location">
    <subcellularLocation>
        <location evidence="1 10">Cell membrane</location>
        <topology evidence="1 10">Multi-pass membrane protein</topology>
    </subcellularLocation>
</comment>
<sequence length="543" mass="60919">MHSAIILYISLIVAILFLVMLAQRIKISYPIVLVLGGLALSFVPGLPPVAINPELIFLIFLPPLLYEAAWQTSWKDFWKWRRVIGSFAFGIVIFTSCVIAYVSNSIIPGFTLPLGFLLGGIISPPDAVAATSILKDIKVTKRLITIVEGESLLNDASSLIVFRFALTAIVSGTFVFSQAVTSFFIVIIMGFATGMIIALVFYAIHRWLPTTPSMDTILTFVAPYTMYIAAEEFHFSGVIAVVTGGLFLSKNSHSILSHLSRIQGVNVWDTIGFVLNGIVFMLIGLELPVIVNGLGDSSLYEAIKYGLIISLVVIVTRIVSAMGASIFTVMISRFIKTADSRPGFRMPFIFGWTGMRGVVSLASALSIPLLINGGQPFPQRNMILFITFVVILVTLVFQGLTLPFVIRWMNVQELDYSVSSQEQDILIRRKLAEESLNMIKEKYLEEIPKNELLQSLKYKLESDLGFLDHVRESDPIQAGHDYVSRYQLITKELLDRKRVLLHKFNKKEVFEEEVIKQHLAQLDLEEEKIRQQFLHMDRSLPEY</sequence>
<dbReference type="GO" id="GO:0015385">
    <property type="term" value="F:sodium:proton antiporter activity"/>
    <property type="evidence" value="ECO:0007669"/>
    <property type="project" value="InterPro"/>
</dbReference>
<feature type="transmembrane region" description="Helical" evidence="10">
    <location>
        <begin position="303"/>
        <end position="327"/>
    </location>
</feature>
<protein>
    <submittedName>
        <fullName evidence="12">Na+/H+ antiporter</fullName>
    </submittedName>
</protein>
<comment type="similarity">
    <text evidence="10">Belongs to the monovalent cation:proton antiporter 1 (CPA1) transporter (TC 2.A.36) family.</text>
</comment>
<evidence type="ECO:0000256" key="8">
    <source>
        <dbReference type="ARBA" id="ARBA00023136"/>
    </source>
</evidence>
<gene>
    <name evidence="12" type="ORF">ON006_07440</name>
</gene>
<feature type="transmembrane region" description="Helical" evidence="10">
    <location>
        <begin position="270"/>
        <end position="291"/>
    </location>
</feature>
<feature type="transmembrane region" description="Helical" evidence="10">
    <location>
        <begin position="183"/>
        <end position="204"/>
    </location>
</feature>
<dbReference type="GO" id="GO:0015386">
    <property type="term" value="F:potassium:proton antiporter activity"/>
    <property type="evidence" value="ECO:0007669"/>
    <property type="project" value="TreeGrafter"/>
</dbReference>
<evidence type="ECO:0000313" key="13">
    <source>
        <dbReference type="Proteomes" id="UP001164653"/>
    </source>
</evidence>
<comment type="caution">
    <text evidence="10">Lacks conserved residue(s) required for the propagation of feature annotation.</text>
</comment>
<dbReference type="Proteomes" id="UP001164653">
    <property type="component" value="Chromosome"/>
</dbReference>
<organism evidence="12 13">
    <name type="scientific">Dyadobacter pollutisoli</name>
    <dbReference type="NCBI Taxonomy" id="2910158"/>
    <lineage>
        <taxon>Bacteria</taxon>
        <taxon>Pseudomonadati</taxon>
        <taxon>Bacteroidota</taxon>
        <taxon>Cytophagia</taxon>
        <taxon>Cytophagales</taxon>
        <taxon>Spirosomataceae</taxon>
        <taxon>Dyadobacter</taxon>
    </lineage>
</organism>
<evidence type="ECO:0000256" key="2">
    <source>
        <dbReference type="ARBA" id="ARBA00022448"/>
    </source>
</evidence>
<evidence type="ECO:0000256" key="1">
    <source>
        <dbReference type="ARBA" id="ARBA00004651"/>
    </source>
</evidence>
<feature type="transmembrane region" description="Helical" evidence="10">
    <location>
        <begin position="224"/>
        <end position="249"/>
    </location>
</feature>
<accession>A0A9E8NEF4</accession>
<keyword evidence="5 10" id="KW-1133">Transmembrane helix</keyword>